<feature type="transmembrane region" description="Helical" evidence="7">
    <location>
        <begin position="387"/>
        <end position="408"/>
    </location>
</feature>
<keyword evidence="9" id="KW-1185">Reference proteome</keyword>
<protein>
    <submittedName>
        <fullName evidence="8">Lipopolysaccharide biosynthesis protein</fullName>
    </submittedName>
</protein>
<reference evidence="8" key="1">
    <citation type="submission" date="2020-10" db="EMBL/GenBank/DDBJ databases">
        <authorList>
            <person name="Castelo-Branco R."/>
            <person name="Eusebio N."/>
            <person name="Adriana R."/>
            <person name="Vieira A."/>
            <person name="Brugerolle De Fraissinette N."/>
            <person name="Rezende De Castro R."/>
            <person name="Schneider M.P."/>
            <person name="Vasconcelos V."/>
            <person name="Leao P.N."/>
        </authorList>
    </citation>
    <scope>NUCLEOTIDE SEQUENCE</scope>
    <source>
        <strain evidence="8">LEGE 11480</strain>
    </source>
</reference>
<dbReference type="CDD" id="cd13127">
    <property type="entry name" value="MATE_tuaB_like"/>
    <property type="match status" value="1"/>
</dbReference>
<evidence type="ECO:0000256" key="2">
    <source>
        <dbReference type="ARBA" id="ARBA00007430"/>
    </source>
</evidence>
<feature type="transmembrane region" description="Helical" evidence="7">
    <location>
        <begin position="364"/>
        <end position="381"/>
    </location>
</feature>
<comment type="similarity">
    <text evidence="2">Belongs to the polysaccharide synthase family.</text>
</comment>
<gene>
    <name evidence="8" type="ORF">IQ266_14610</name>
</gene>
<keyword evidence="3" id="KW-1003">Cell membrane</keyword>
<keyword evidence="6 7" id="KW-0472">Membrane</keyword>
<evidence type="ECO:0000256" key="4">
    <source>
        <dbReference type="ARBA" id="ARBA00022692"/>
    </source>
</evidence>
<evidence type="ECO:0000256" key="5">
    <source>
        <dbReference type="ARBA" id="ARBA00022989"/>
    </source>
</evidence>
<feature type="transmembrane region" description="Helical" evidence="7">
    <location>
        <begin position="252"/>
        <end position="276"/>
    </location>
</feature>
<dbReference type="PANTHER" id="PTHR30250:SF10">
    <property type="entry name" value="LIPOPOLYSACCHARIDE BIOSYNTHESIS PROTEIN WZXC"/>
    <property type="match status" value="1"/>
</dbReference>
<dbReference type="Pfam" id="PF13440">
    <property type="entry name" value="Polysacc_synt_3"/>
    <property type="match status" value="1"/>
</dbReference>
<dbReference type="AlphaFoldDB" id="A0A928Z578"/>
<proteinExistence type="inferred from homology"/>
<name>A0A928Z578_9CYAN</name>
<dbReference type="EMBL" id="JADEXQ010000049">
    <property type="protein sequence ID" value="MBE9030965.1"/>
    <property type="molecule type" value="Genomic_DNA"/>
</dbReference>
<sequence length="424" mass="47337">MLKARLQSILSGQFIRNMGWLGSAELLNRVLRLGTTVTLARLLTPYDYGLAAVILTTQEIANVFTLRSGIGAKLIQAKEEDLDILCNTAYWMNWILCIGMFTLQCLVAFPVGWFYGNNAVVLPICIIALNYLLLPTFAVQGSLIFRENRLKIPAICNAVQSGLMNALTITFALMGMGFWSIVLPILLTVPVWVIINRAHHPWRPTGKFSLERWQELANFAANFLGVELLTKIRANVDYLLVGRFLGIEALGMYYFAFNAGLGISLSVIQSFTWSIYPHLCEVKDNLAAMRQRYFKSLKTIAMIIVPMVLLQASLAPVYVPIVFSQKWVSAIPILILICLSAIPRPFAEAASMLLQSVDKGRLDLYWNAIFTGLFIACILGAMQFGIYGVAVSVLVVHVLAIPLFSLWAKNYVFRFSRPRLAPSK</sequence>
<dbReference type="GO" id="GO:0005886">
    <property type="term" value="C:plasma membrane"/>
    <property type="evidence" value="ECO:0007669"/>
    <property type="project" value="UniProtKB-SubCell"/>
</dbReference>
<evidence type="ECO:0000313" key="8">
    <source>
        <dbReference type="EMBL" id="MBE9030965.1"/>
    </source>
</evidence>
<dbReference type="InterPro" id="IPR050833">
    <property type="entry name" value="Poly_Biosynth_Transport"/>
</dbReference>
<feature type="transmembrane region" description="Helical" evidence="7">
    <location>
        <begin position="166"/>
        <end position="195"/>
    </location>
</feature>
<feature type="transmembrane region" description="Helical" evidence="7">
    <location>
        <begin position="327"/>
        <end position="343"/>
    </location>
</feature>
<evidence type="ECO:0000256" key="6">
    <source>
        <dbReference type="ARBA" id="ARBA00023136"/>
    </source>
</evidence>
<accession>A0A928Z578</accession>
<comment type="caution">
    <text evidence="8">The sequence shown here is derived from an EMBL/GenBank/DDBJ whole genome shotgun (WGS) entry which is preliminary data.</text>
</comment>
<evidence type="ECO:0000256" key="3">
    <source>
        <dbReference type="ARBA" id="ARBA00022475"/>
    </source>
</evidence>
<keyword evidence="4 7" id="KW-0812">Transmembrane</keyword>
<dbReference type="RefSeq" id="WP_264325795.1">
    <property type="nucleotide sequence ID" value="NZ_JADEXQ010000049.1"/>
</dbReference>
<feature type="transmembrane region" description="Helical" evidence="7">
    <location>
        <begin position="121"/>
        <end position="145"/>
    </location>
</feature>
<dbReference type="Proteomes" id="UP000625316">
    <property type="component" value="Unassembled WGS sequence"/>
</dbReference>
<feature type="transmembrane region" description="Helical" evidence="7">
    <location>
        <begin position="94"/>
        <end position="115"/>
    </location>
</feature>
<feature type="transmembrane region" description="Helical" evidence="7">
    <location>
        <begin position="297"/>
        <end position="321"/>
    </location>
</feature>
<organism evidence="8 9">
    <name type="scientific">Romeriopsis navalis LEGE 11480</name>
    <dbReference type="NCBI Taxonomy" id="2777977"/>
    <lineage>
        <taxon>Bacteria</taxon>
        <taxon>Bacillati</taxon>
        <taxon>Cyanobacteriota</taxon>
        <taxon>Cyanophyceae</taxon>
        <taxon>Leptolyngbyales</taxon>
        <taxon>Leptolyngbyaceae</taxon>
        <taxon>Romeriopsis</taxon>
        <taxon>Romeriopsis navalis</taxon>
    </lineage>
</organism>
<evidence type="ECO:0000313" key="9">
    <source>
        <dbReference type="Proteomes" id="UP000625316"/>
    </source>
</evidence>
<evidence type="ECO:0000256" key="1">
    <source>
        <dbReference type="ARBA" id="ARBA00004651"/>
    </source>
</evidence>
<dbReference type="PANTHER" id="PTHR30250">
    <property type="entry name" value="PST FAMILY PREDICTED COLANIC ACID TRANSPORTER"/>
    <property type="match status" value="1"/>
</dbReference>
<comment type="subcellular location">
    <subcellularLocation>
        <location evidence="1">Cell membrane</location>
        <topology evidence="1">Multi-pass membrane protein</topology>
    </subcellularLocation>
</comment>
<keyword evidence="5 7" id="KW-1133">Transmembrane helix</keyword>
<evidence type="ECO:0000256" key="7">
    <source>
        <dbReference type="SAM" id="Phobius"/>
    </source>
</evidence>